<dbReference type="InterPro" id="IPR046335">
    <property type="entry name" value="LacI/GalR-like_sensor"/>
</dbReference>
<dbReference type="PROSITE" id="PS00356">
    <property type="entry name" value="HTH_LACI_1"/>
    <property type="match status" value="1"/>
</dbReference>
<dbReference type="InterPro" id="IPR000843">
    <property type="entry name" value="HTH_LacI"/>
</dbReference>
<dbReference type="GO" id="GO:0003700">
    <property type="term" value="F:DNA-binding transcription factor activity"/>
    <property type="evidence" value="ECO:0007669"/>
    <property type="project" value="TreeGrafter"/>
</dbReference>
<evidence type="ECO:0000259" key="4">
    <source>
        <dbReference type="PROSITE" id="PS50932"/>
    </source>
</evidence>
<organism evidence="5 6">
    <name type="scientific">Rubrimonas cliftonensis</name>
    <dbReference type="NCBI Taxonomy" id="89524"/>
    <lineage>
        <taxon>Bacteria</taxon>
        <taxon>Pseudomonadati</taxon>
        <taxon>Pseudomonadota</taxon>
        <taxon>Alphaproteobacteria</taxon>
        <taxon>Rhodobacterales</taxon>
        <taxon>Paracoccaceae</taxon>
        <taxon>Rubrimonas</taxon>
    </lineage>
</organism>
<keyword evidence="3" id="KW-0804">Transcription</keyword>
<dbReference type="Pfam" id="PF00356">
    <property type="entry name" value="LacI"/>
    <property type="match status" value="1"/>
</dbReference>
<dbReference type="Proteomes" id="UP000198703">
    <property type="component" value="Unassembled WGS sequence"/>
</dbReference>
<dbReference type="SUPFAM" id="SSF53822">
    <property type="entry name" value="Periplasmic binding protein-like I"/>
    <property type="match status" value="1"/>
</dbReference>
<dbReference type="InterPro" id="IPR028082">
    <property type="entry name" value="Peripla_BP_I"/>
</dbReference>
<name>A0A1H4EGP4_9RHOB</name>
<dbReference type="PRINTS" id="PR00036">
    <property type="entry name" value="HTHLACI"/>
</dbReference>
<keyword evidence="6" id="KW-1185">Reference proteome</keyword>
<sequence length="338" mass="35280">MLAASTLADVARLAGVSTATVSRALNAPARVRQATRERVEAAVAALGYTPHFGGRALASNRTNTFGAIIPTMENAIFARGIQAMEEELSERGVTLLVATSHYDVAAEARKVRALLARGVDAIALIGHSRPAETLELLNARRVPHLLLWATSEAAGAPFVGFDNRAAARRMAELVLDHGHRRIAMLSGLTADNDRAAARVAGVREALDARGVALAAENLLEIPYDLDAAAAAAVALLRRAPRPGVVVCGNDVLAAGALIGAKSLGLRVPADVSVVGFDDIDLAVAVDPPLTTIRVPHRRMGRAAAQMLCAMVDGETVESRAIDVELMLRGSLGRAPAGS</sequence>
<dbReference type="EMBL" id="FNQM01000013">
    <property type="protein sequence ID" value="SEA83402.1"/>
    <property type="molecule type" value="Genomic_DNA"/>
</dbReference>
<dbReference type="RefSeq" id="WP_093255220.1">
    <property type="nucleotide sequence ID" value="NZ_FNQM01000013.1"/>
</dbReference>
<dbReference type="CDD" id="cd06273">
    <property type="entry name" value="PBP1_LacI-like"/>
    <property type="match status" value="1"/>
</dbReference>
<proteinExistence type="predicted"/>
<dbReference type="CDD" id="cd01392">
    <property type="entry name" value="HTH_LacI"/>
    <property type="match status" value="1"/>
</dbReference>
<feature type="domain" description="HTH lacI-type" evidence="4">
    <location>
        <begin position="5"/>
        <end position="59"/>
    </location>
</feature>
<evidence type="ECO:0000256" key="1">
    <source>
        <dbReference type="ARBA" id="ARBA00023015"/>
    </source>
</evidence>
<evidence type="ECO:0000313" key="5">
    <source>
        <dbReference type="EMBL" id="SEA83402.1"/>
    </source>
</evidence>
<reference evidence="5 6" key="1">
    <citation type="submission" date="2016-10" db="EMBL/GenBank/DDBJ databases">
        <authorList>
            <person name="de Groot N.N."/>
        </authorList>
    </citation>
    <scope>NUCLEOTIDE SEQUENCE [LARGE SCALE GENOMIC DNA]</scope>
    <source>
        <strain evidence="5 6">DSM 15345</strain>
    </source>
</reference>
<dbReference type="AlphaFoldDB" id="A0A1H4EGP4"/>
<dbReference type="SUPFAM" id="SSF47413">
    <property type="entry name" value="lambda repressor-like DNA-binding domains"/>
    <property type="match status" value="1"/>
</dbReference>
<accession>A0A1H4EGP4</accession>
<dbReference type="STRING" id="89524.SAMN05444370_11385"/>
<dbReference type="Pfam" id="PF13377">
    <property type="entry name" value="Peripla_BP_3"/>
    <property type="match status" value="1"/>
</dbReference>
<dbReference type="InterPro" id="IPR010982">
    <property type="entry name" value="Lambda_DNA-bd_dom_sf"/>
</dbReference>
<dbReference type="Gene3D" id="3.40.50.2300">
    <property type="match status" value="2"/>
</dbReference>
<protein>
    <submittedName>
        <fullName evidence="5">Transcriptional regulator, LacI family</fullName>
    </submittedName>
</protein>
<keyword evidence="1" id="KW-0805">Transcription regulation</keyword>
<dbReference type="GO" id="GO:0000976">
    <property type="term" value="F:transcription cis-regulatory region binding"/>
    <property type="evidence" value="ECO:0007669"/>
    <property type="project" value="TreeGrafter"/>
</dbReference>
<evidence type="ECO:0000256" key="2">
    <source>
        <dbReference type="ARBA" id="ARBA00023125"/>
    </source>
</evidence>
<dbReference type="SMART" id="SM00354">
    <property type="entry name" value="HTH_LACI"/>
    <property type="match status" value="1"/>
</dbReference>
<dbReference type="OrthoDB" id="60111at2"/>
<dbReference type="Gene3D" id="1.10.260.40">
    <property type="entry name" value="lambda repressor-like DNA-binding domains"/>
    <property type="match status" value="1"/>
</dbReference>
<evidence type="ECO:0000313" key="6">
    <source>
        <dbReference type="Proteomes" id="UP000198703"/>
    </source>
</evidence>
<dbReference type="PROSITE" id="PS50932">
    <property type="entry name" value="HTH_LACI_2"/>
    <property type="match status" value="1"/>
</dbReference>
<evidence type="ECO:0000256" key="3">
    <source>
        <dbReference type="ARBA" id="ARBA00023163"/>
    </source>
</evidence>
<keyword evidence="2" id="KW-0238">DNA-binding</keyword>
<gene>
    <name evidence="5" type="ORF">SAMN05444370_11385</name>
</gene>
<dbReference type="PANTHER" id="PTHR30146:SF138">
    <property type="entry name" value="TRANSCRIPTIONAL REGULATORY PROTEIN"/>
    <property type="match status" value="1"/>
</dbReference>
<dbReference type="PANTHER" id="PTHR30146">
    <property type="entry name" value="LACI-RELATED TRANSCRIPTIONAL REPRESSOR"/>
    <property type="match status" value="1"/>
</dbReference>